<dbReference type="HOGENOM" id="CLU_018190_2_1_1"/>
<dbReference type="STRING" id="1071380.I2H932"/>
<dbReference type="AlphaFoldDB" id="I2H932"/>
<dbReference type="GeneID" id="14498061"/>
<feature type="transmembrane region" description="Helical" evidence="12">
    <location>
        <begin position="499"/>
        <end position="519"/>
    </location>
</feature>
<dbReference type="RefSeq" id="XP_004182403.1">
    <property type="nucleotide sequence ID" value="XM_004182355.1"/>
</dbReference>
<comment type="function">
    <text evidence="9">Sterol O-acyltransferase that catalyzes the formation of stery esters.</text>
</comment>
<feature type="transmembrane region" description="Helical" evidence="12">
    <location>
        <begin position="370"/>
        <end position="391"/>
    </location>
</feature>
<keyword evidence="6 12" id="KW-1133">Transmembrane helix</keyword>
<feature type="active site" evidence="11">
    <location>
        <position position="511"/>
    </location>
</feature>
<protein>
    <recommendedName>
        <fullName evidence="10">O-acyltransferase</fullName>
    </recommendedName>
</protein>
<dbReference type="OMA" id="FWIAVIM"/>
<dbReference type="GO" id="GO:0008204">
    <property type="term" value="P:ergosterol metabolic process"/>
    <property type="evidence" value="ECO:0007669"/>
    <property type="project" value="TreeGrafter"/>
</dbReference>
<feature type="transmembrane region" description="Helical" evidence="12">
    <location>
        <begin position="225"/>
        <end position="242"/>
    </location>
</feature>
<dbReference type="eggNOG" id="KOG0380">
    <property type="taxonomic scope" value="Eukaryota"/>
</dbReference>
<proteinExistence type="inferred from homology"/>
<feature type="transmembrane region" description="Helical" evidence="12">
    <location>
        <begin position="556"/>
        <end position="574"/>
    </location>
</feature>
<keyword evidence="7 10" id="KW-0472">Membrane</keyword>
<dbReference type="Pfam" id="PF03062">
    <property type="entry name" value="MBOAT"/>
    <property type="match status" value="1"/>
</dbReference>
<evidence type="ECO:0000256" key="4">
    <source>
        <dbReference type="ARBA" id="ARBA00022692"/>
    </source>
</evidence>
<evidence type="ECO:0000256" key="7">
    <source>
        <dbReference type="ARBA" id="ARBA00023136"/>
    </source>
</evidence>
<evidence type="ECO:0000256" key="1">
    <source>
        <dbReference type="ARBA" id="ARBA00004477"/>
    </source>
</evidence>
<keyword evidence="3 10" id="KW-0808">Transferase</keyword>
<feature type="transmembrane region" description="Helical" evidence="12">
    <location>
        <begin position="136"/>
        <end position="156"/>
    </location>
</feature>
<sequence>MEREQEMVLEKTAEEHATLHLRTQQVEIEPIPQVKEERHMNSKLESNVTTQDVKTHLDKLRHLKKVRTSKSTGKAISFFNDVKFANRPTIMDSYLKSHPFTGPIQENQVKVNEKMSSDKILTDTTHDNDQLFNTSFYGFYILFWMGLGFCSLKRIIDFYLDESSYRDSLFKTDVFLTMSTNLWNVFMLDLFLLVQMFVPFVVHYYIKSIYLKTNRIVWNSNYRNFFIFFELSFFFGSLLLIMRHSPGWSFNWISRIFLFLHSMVILMKMHSYTFYNSYLWNMLKDISLSKQYLRDSKIDLTFQETQLLEKDIIFANSEINSQSFNNNKDLFPQNITLKDFLRFCLFPVIIYQTEYPRNEKIRWGFVFEKFCATIGTIFLMMMVGEFLMWPGVKYGMSLRDTDLPLLDPIRILKWFNAAAHIIPGFSIMYILVFYLIWDALLNAIAELTRFGDRYFYGDWWNCVTWGEFSRIWNVPVHKFLLRYVYHSSITDWNFSKAQATWFTFILSAIFHELSMYVIFGRVRYYLFLFQLSQLPATVISENVWPFKNNPVLLNSLFWFGVCTGPTVICTLYLAL</sequence>
<evidence type="ECO:0000313" key="13">
    <source>
        <dbReference type="EMBL" id="CCH62884.1"/>
    </source>
</evidence>
<dbReference type="PIRSF" id="PIRSF000439">
    <property type="entry name" value="Oat_ACAT_DAG_ARE"/>
    <property type="match status" value="1"/>
</dbReference>
<dbReference type="KEGG" id="tbl:TBLA_0I02260"/>
<evidence type="ECO:0000313" key="14">
    <source>
        <dbReference type="Proteomes" id="UP000002866"/>
    </source>
</evidence>
<feature type="transmembrane region" description="Helical" evidence="12">
    <location>
        <begin position="248"/>
        <end position="267"/>
    </location>
</feature>
<dbReference type="OrthoDB" id="10039049at2759"/>
<evidence type="ECO:0000256" key="10">
    <source>
        <dbReference type="PIRNR" id="PIRNR000439"/>
    </source>
</evidence>
<keyword evidence="8 10" id="KW-0012">Acyltransferase</keyword>
<name>I2H932_HENB6</name>
<dbReference type="GO" id="GO:0034737">
    <property type="term" value="F:ergosterol O-acyltransferase activity"/>
    <property type="evidence" value="ECO:0007669"/>
    <property type="project" value="EnsemblFungi"/>
</dbReference>
<dbReference type="EMBL" id="HE806324">
    <property type="protein sequence ID" value="CCH62884.1"/>
    <property type="molecule type" value="Genomic_DNA"/>
</dbReference>
<dbReference type="InParanoid" id="I2H932"/>
<dbReference type="GO" id="GO:0005789">
    <property type="term" value="C:endoplasmic reticulum membrane"/>
    <property type="evidence" value="ECO:0007669"/>
    <property type="project" value="UniProtKB-SubCell"/>
</dbReference>
<evidence type="ECO:0000256" key="8">
    <source>
        <dbReference type="ARBA" id="ARBA00023315"/>
    </source>
</evidence>
<evidence type="ECO:0000256" key="11">
    <source>
        <dbReference type="PIRSR" id="PIRSR000439-1"/>
    </source>
</evidence>
<accession>I2H932</accession>
<feature type="transmembrane region" description="Helical" evidence="12">
    <location>
        <begin position="411"/>
        <end position="437"/>
    </location>
</feature>
<dbReference type="InterPro" id="IPR014371">
    <property type="entry name" value="Oat_ACAT_DAG_ARE"/>
</dbReference>
<dbReference type="GO" id="GO:0034738">
    <property type="term" value="F:lanosterol O-acyltransferase activity"/>
    <property type="evidence" value="ECO:0007669"/>
    <property type="project" value="EnsemblFungi"/>
</dbReference>
<evidence type="ECO:0000256" key="5">
    <source>
        <dbReference type="ARBA" id="ARBA00022824"/>
    </source>
</evidence>
<evidence type="ECO:0000256" key="3">
    <source>
        <dbReference type="ARBA" id="ARBA00022679"/>
    </source>
</evidence>
<evidence type="ECO:0000256" key="2">
    <source>
        <dbReference type="ARBA" id="ARBA00009010"/>
    </source>
</evidence>
<evidence type="ECO:0000256" key="12">
    <source>
        <dbReference type="SAM" id="Phobius"/>
    </source>
</evidence>
<keyword evidence="4 12" id="KW-0812">Transmembrane</keyword>
<reference evidence="13 14" key="1">
    <citation type="journal article" date="2011" name="Proc. Natl. Acad. Sci. U.S.A.">
        <title>Evolutionary erosion of yeast sex chromosomes by mating-type switching accidents.</title>
        <authorList>
            <person name="Gordon J.L."/>
            <person name="Armisen D."/>
            <person name="Proux-Wera E."/>
            <person name="Oheigeartaigh S.S."/>
            <person name="Byrne K.P."/>
            <person name="Wolfe K.H."/>
        </authorList>
    </citation>
    <scope>NUCLEOTIDE SEQUENCE [LARGE SCALE GENOMIC DNA]</scope>
    <source>
        <strain evidence="14">ATCC 34711 / CBS 6284 / DSM 70876 / NBRC 10599 / NRRL Y-10934 / UCD 77-7</strain>
    </source>
</reference>
<feature type="transmembrane region" description="Helical" evidence="12">
    <location>
        <begin position="182"/>
        <end position="205"/>
    </location>
</feature>
<organism evidence="13 14">
    <name type="scientific">Henningerozyma blattae (strain ATCC 34711 / CBS 6284 / DSM 70876 / NBRC 10599 / NRRL Y-10934 / UCD 77-7)</name>
    <name type="common">Yeast</name>
    <name type="synonym">Tetrapisispora blattae</name>
    <dbReference type="NCBI Taxonomy" id="1071380"/>
    <lineage>
        <taxon>Eukaryota</taxon>
        <taxon>Fungi</taxon>
        <taxon>Dikarya</taxon>
        <taxon>Ascomycota</taxon>
        <taxon>Saccharomycotina</taxon>
        <taxon>Saccharomycetes</taxon>
        <taxon>Saccharomycetales</taxon>
        <taxon>Saccharomycetaceae</taxon>
        <taxon>Henningerozyma</taxon>
    </lineage>
</organism>
<gene>
    <name evidence="13" type="primary">TBLA0I02260</name>
    <name evidence="13" type="ORF">TBLA_0I02260</name>
</gene>
<evidence type="ECO:0000256" key="6">
    <source>
        <dbReference type="ARBA" id="ARBA00022989"/>
    </source>
</evidence>
<dbReference type="InterPro" id="IPR004299">
    <property type="entry name" value="MBOAT_fam"/>
</dbReference>
<keyword evidence="5 10" id="KW-0256">Endoplasmic reticulum</keyword>
<dbReference type="PANTHER" id="PTHR10408:SF23">
    <property type="entry name" value="STEROL O-ACYLTRANSFERASE 1-RELATED"/>
    <property type="match status" value="1"/>
</dbReference>
<keyword evidence="14" id="KW-1185">Reference proteome</keyword>
<evidence type="ECO:0000256" key="9">
    <source>
        <dbReference type="ARBA" id="ARBA00023568"/>
    </source>
</evidence>
<comment type="similarity">
    <text evidence="2 10">Belongs to the membrane-bound acyltransferase family. Sterol o-acyltransferase subfamily.</text>
</comment>
<dbReference type="PANTHER" id="PTHR10408">
    <property type="entry name" value="STEROL O-ACYLTRANSFERASE"/>
    <property type="match status" value="1"/>
</dbReference>
<dbReference type="Proteomes" id="UP000002866">
    <property type="component" value="Chromosome 9"/>
</dbReference>
<comment type="subcellular location">
    <subcellularLocation>
        <location evidence="1 10">Endoplasmic reticulum membrane</location>
        <topology evidence="1 10">Multi-pass membrane protein</topology>
    </subcellularLocation>
</comment>